<dbReference type="Proteomes" id="UP000198921">
    <property type="component" value="Unassembled WGS sequence"/>
</dbReference>
<sequence>MHDPRMDDAHRLRDEPEQDRPGSPVADDAPDGHHRVEPVRLVPLVPRRQHPWLLVEVDGAPAAYGALVWSLREAARREATVVAVCVVDDDGEDPLAGLARPAPRAGAAALERLEAQVLRAIAETGVSGRVRTAVLARPVFEALSSAARGADLVLVSGQGKALLRPAVPRQPTRRLARGA</sequence>
<protein>
    <submittedName>
        <fullName evidence="3">Universal stress protein family protein</fullName>
    </submittedName>
</protein>
<dbReference type="SUPFAM" id="SSF52402">
    <property type="entry name" value="Adenine nucleotide alpha hydrolases-like"/>
    <property type="match status" value="1"/>
</dbReference>
<feature type="compositionally biased region" description="Basic and acidic residues" evidence="1">
    <location>
        <begin position="1"/>
        <end position="20"/>
    </location>
</feature>
<accession>A0A1H3K2Q0</accession>
<evidence type="ECO:0000313" key="3">
    <source>
        <dbReference type="EMBL" id="SDY46109.1"/>
    </source>
</evidence>
<dbReference type="Gene3D" id="3.40.50.12370">
    <property type="match status" value="1"/>
</dbReference>
<dbReference type="Pfam" id="PF00582">
    <property type="entry name" value="Usp"/>
    <property type="match status" value="1"/>
</dbReference>
<evidence type="ECO:0000259" key="2">
    <source>
        <dbReference type="Pfam" id="PF00582"/>
    </source>
</evidence>
<dbReference type="OrthoDB" id="5195745at2"/>
<name>A0A1H3K2Q0_9ACTN</name>
<dbReference type="InterPro" id="IPR006016">
    <property type="entry name" value="UspA"/>
</dbReference>
<evidence type="ECO:0000256" key="1">
    <source>
        <dbReference type="SAM" id="MobiDB-lite"/>
    </source>
</evidence>
<evidence type="ECO:0000313" key="4">
    <source>
        <dbReference type="Proteomes" id="UP000198921"/>
    </source>
</evidence>
<proteinExistence type="predicted"/>
<organism evidence="3 4">
    <name type="scientific">Geodermatophilus africanus</name>
    <dbReference type="NCBI Taxonomy" id="1137993"/>
    <lineage>
        <taxon>Bacteria</taxon>
        <taxon>Bacillati</taxon>
        <taxon>Actinomycetota</taxon>
        <taxon>Actinomycetes</taxon>
        <taxon>Geodermatophilales</taxon>
        <taxon>Geodermatophilaceae</taxon>
        <taxon>Geodermatophilus</taxon>
    </lineage>
</organism>
<dbReference type="STRING" id="1137993.SAMN05660209_02913"/>
<reference evidence="4" key="1">
    <citation type="submission" date="2016-10" db="EMBL/GenBank/DDBJ databases">
        <authorList>
            <person name="Varghese N."/>
            <person name="Submissions S."/>
        </authorList>
    </citation>
    <scope>NUCLEOTIDE SEQUENCE [LARGE SCALE GENOMIC DNA]</scope>
    <source>
        <strain evidence="4">DSM 45422</strain>
    </source>
</reference>
<dbReference type="AlphaFoldDB" id="A0A1H3K2Q0"/>
<keyword evidence="4" id="KW-1185">Reference proteome</keyword>
<feature type="domain" description="UspA" evidence="2">
    <location>
        <begin position="54"/>
        <end position="164"/>
    </location>
</feature>
<dbReference type="EMBL" id="FNOT01000007">
    <property type="protein sequence ID" value="SDY46109.1"/>
    <property type="molecule type" value="Genomic_DNA"/>
</dbReference>
<gene>
    <name evidence="3" type="ORF">SAMN05660209_02913</name>
</gene>
<feature type="region of interest" description="Disordered" evidence="1">
    <location>
        <begin position="1"/>
        <end position="37"/>
    </location>
</feature>